<dbReference type="GO" id="GO:0006816">
    <property type="term" value="P:calcium ion transport"/>
    <property type="evidence" value="ECO:0007669"/>
    <property type="project" value="UniProtKB-KW"/>
</dbReference>
<evidence type="ECO:0000256" key="9">
    <source>
        <dbReference type="ARBA" id="ARBA00022837"/>
    </source>
</evidence>
<dbReference type="AlphaFoldDB" id="A0A1B9GT39"/>
<dbReference type="STRING" id="1296120.A0A1B9GT39"/>
<feature type="region of interest" description="Disordered" evidence="14">
    <location>
        <begin position="271"/>
        <end position="353"/>
    </location>
</feature>
<feature type="region of interest" description="Disordered" evidence="14">
    <location>
        <begin position="167"/>
        <end position="247"/>
    </location>
</feature>
<reference evidence="17" key="2">
    <citation type="submission" date="2013-12" db="EMBL/GenBank/DDBJ databases">
        <title>Evolution of pathogenesis and genome organization in the Tremellales.</title>
        <authorList>
            <person name="Cuomo C."/>
            <person name="Litvintseva A."/>
            <person name="Heitman J."/>
            <person name="Chen Y."/>
            <person name="Sun S."/>
            <person name="Springer D."/>
            <person name="Dromer F."/>
            <person name="Young S."/>
            <person name="Zeng Q."/>
            <person name="Chapman S."/>
            <person name="Gujja S."/>
            <person name="Saif S."/>
            <person name="Birren B."/>
        </authorList>
    </citation>
    <scope>NUCLEOTIDE SEQUENCE [LARGE SCALE GENOMIC DNA]</scope>
    <source>
        <strain evidence="17">BCC8398</strain>
    </source>
</reference>
<keyword evidence="9" id="KW-0106">Calcium</keyword>
<evidence type="ECO:0000256" key="12">
    <source>
        <dbReference type="ARBA" id="ARBA00023136"/>
    </source>
</evidence>
<evidence type="ECO:0000256" key="6">
    <source>
        <dbReference type="ARBA" id="ARBA00022692"/>
    </source>
</evidence>
<keyword evidence="12 15" id="KW-0472">Membrane</keyword>
<feature type="compositionally biased region" description="Polar residues" evidence="14">
    <location>
        <begin position="212"/>
        <end position="231"/>
    </location>
</feature>
<keyword evidence="11" id="KW-0406">Ion transport</keyword>
<dbReference type="Pfam" id="PF06682">
    <property type="entry name" value="SARAF"/>
    <property type="match status" value="1"/>
</dbReference>
<keyword evidence="8" id="KW-0256">Endoplasmic reticulum</keyword>
<feature type="compositionally biased region" description="Gly residues" evidence="14">
    <location>
        <begin position="326"/>
        <end position="337"/>
    </location>
</feature>
<evidence type="ECO:0000256" key="14">
    <source>
        <dbReference type="SAM" id="MobiDB-lite"/>
    </source>
</evidence>
<evidence type="ECO:0000256" key="5">
    <source>
        <dbReference type="ARBA" id="ARBA00022568"/>
    </source>
</evidence>
<evidence type="ECO:0000256" key="4">
    <source>
        <dbReference type="ARBA" id="ARBA00022448"/>
    </source>
</evidence>
<evidence type="ECO:0000256" key="13">
    <source>
        <dbReference type="ARBA" id="ARBA00031116"/>
    </source>
</evidence>
<dbReference type="InterPro" id="IPR009567">
    <property type="entry name" value="SARAF"/>
</dbReference>
<evidence type="ECO:0000256" key="11">
    <source>
        <dbReference type="ARBA" id="ARBA00023065"/>
    </source>
</evidence>
<feature type="compositionally biased region" description="Low complexity" evidence="14">
    <location>
        <begin position="233"/>
        <end position="242"/>
    </location>
</feature>
<comment type="similarity">
    <text evidence="2">Belongs to the SARAF family.</text>
</comment>
<feature type="compositionally biased region" description="Gly residues" evidence="14">
    <location>
        <begin position="177"/>
        <end position="201"/>
    </location>
</feature>
<evidence type="ECO:0000256" key="15">
    <source>
        <dbReference type="SAM" id="Phobius"/>
    </source>
</evidence>
<gene>
    <name evidence="16" type="ORF">I316_04371</name>
</gene>
<feature type="compositionally biased region" description="Low complexity" evidence="14">
    <location>
        <begin position="315"/>
        <end position="324"/>
    </location>
</feature>
<name>A0A1B9GT39_9TREE</name>
<keyword evidence="6 15" id="KW-0812">Transmembrane</keyword>
<dbReference type="Proteomes" id="UP000092666">
    <property type="component" value="Unassembled WGS sequence"/>
</dbReference>
<dbReference type="EMBL" id="KI669502">
    <property type="protein sequence ID" value="OCF34025.1"/>
    <property type="molecule type" value="Genomic_DNA"/>
</dbReference>
<evidence type="ECO:0000313" key="16">
    <source>
        <dbReference type="EMBL" id="OCF34025.1"/>
    </source>
</evidence>
<protein>
    <recommendedName>
        <fullName evidence="3">Store-operated calcium entry-associated regulatory factor</fullName>
    </recommendedName>
    <alternativeName>
        <fullName evidence="13">Transmembrane protein 66</fullName>
    </alternativeName>
</protein>
<evidence type="ECO:0000256" key="1">
    <source>
        <dbReference type="ARBA" id="ARBA00004115"/>
    </source>
</evidence>
<sequence length="353" mass="37478">MGAKKVSLKGIKSLTFYADQQTASRRTEPIPQLTCVGSACSLYQPEAVQCTNMGDDGTGGIQWRCDTDLPSSLRLGKIDVSCEGWSGPGDKNVLQGSCGLTYNLHRVNRGLEYGEDPHMPRQSPFDRLLATSFNYIFWAISLIILYSLIRSLISRFSPRRTPPHISRFLPFLPGPDDGPGGGGPGGGGGGGPGFNPGSGGGQPPPYSKFPDAQTQAQAGTGTPPSSQQGPTAGNVNGNSNDNGNGGWNPGFWTGLAAGGLGTYMMNRNRNQSQAAQNIQQQQQQQNRGGWGRYVPERRSDADDNEYDWENPQTDRGIGSSTRFGGTRRGGGDGGNEGLGEIRRATGFGGSSTR</sequence>
<dbReference type="OrthoDB" id="20303at2759"/>
<dbReference type="PANTHER" id="PTHR15929">
    <property type="entry name" value="STORE-OPERATED CALCIUM ENTRY-ASSOCIATED REGULATORY FACTOR"/>
    <property type="match status" value="1"/>
</dbReference>
<comment type="subcellular location">
    <subcellularLocation>
        <location evidence="1">Endoplasmic reticulum membrane</location>
        <topology evidence="1">Single-pass type I membrane protein</topology>
    </subcellularLocation>
</comment>
<evidence type="ECO:0000256" key="7">
    <source>
        <dbReference type="ARBA" id="ARBA00022729"/>
    </source>
</evidence>
<organism evidence="16 17">
    <name type="scientific">Kwoniella heveanensis BCC8398</name>
    <dbReference type="NCBI Taxonomy" id="1296120"/>
    <lineage>
        <taxon>Eukaryota</taxon>
        <taxon>Fungi</taxon>
        <taxon>Dikarya</taxon>
        <taxon>Basidiomycota</taxon>
        <taxon>Agaricomycotina</taxon>
        <taxon>Tremellomycetes</taxon>
        <taxon>Tremellales</taxon>
        <taxon>Cryptococcaceae</taxon>
        <taxon>Kwoniella</taxon>
    </lineage>
</organism>
<keyword evidence="5" id="KW-0109">Calcium transport</keyword>
<dbReference type="GO" id="GO:0005789">
    <property type="term" value="C:endoplasmic reticulum membrane"/>
    <property type="evidence" value="ECO:0007669"/>
    <property type="project" value="UniProtKB-SubCell"/>
</dbReference>
<accession>A0A1B9GT39</accession>
<evidence type="ECO:0000256" key="8">
    <source>
        <dbReference type="ARBA" id="ARBA00022824"/>
    </source>
</evidence>
<feature type="transmembrane region" description="Helical" evidence="15">
    <location>
        <begin position="128"/>
        <end position="149"/>
    </location>
</feature>
<dbReference type="PANTHER" id="PTHR15929:SF0">
    <property type="entry name" value="STORE-OPERATED CALCIUM ENTRY-ASSOCIATED REGULATORY FACTOR"/>
    <property type="match status" value="1"/>
</dbReference>
<proteinExistence type="inferred from homology"/>
<evidence type="ECO:0000313" key="17">
    <source>
        <dbReference type="Proteomes" id="UP000092666"/>
    </source>
</evidence>
<evidence type="ECO:0000256" key="3">
    <source>
        <dbReference type="ARBA" id="ARBA00016584"/>
    </source>
</evidence>
<keyword evidence="7" id="KW-0732">Signal</keyword>
<keyword evidence="17" id="KW-1185">Reference proteome</keyword>
<evidence type="ECO:0000256" key="10">
    <source>
        <dbReference type="ARBA" id="ARBA00022989"/>
    </source>
</evidence>
<feature type="compositionally biased region" description="Low complexity" evidence="14">
    <location>
        <begin position="271"/>
        <end position="287"/>
    </location>
</feature>
<dbReference type="GO" id="GO:2001256">
    <property type="term" value="P:regulation of store-operated calcium entry"/>
    <property type="evidence" value="ECO:0007669"/>
    <property type="project" value="InterPro"/>
</dbReference>
<evidence type="ECO:0000256" key="2">
    <source>
        <dbReference type="ARBA" id="ARBA00006833"/>
    </source>
</evidence>
<keyword evidence="4" id="KW-0813">Transport</keyword>
<keyword evidence="10 15" id="KW-1133">Transmembrane helix</keyword>
<reference evidence="16 17" key="1">
    <citation type="submission" date="2013-07" db="EMBL/GenBank/DDBJ databases">
        <title>The Genome Sequence of Cryptococcus heveanensis BCC8398.</title>
        <authorList>
            <consortium name="The Broad Institute Genome Sequencing Platform"/>
            <person name="Cuomo C."/>
            <person name="Litvintseva A."/>
            <person name="Chen Y."/>
            <person name="Heitman J."/>
            <person name="Sun S."/>
            <person name="Springer D."/>
            <person name="Dromer F."/>
            <person name="Young S.K."/>
            <person name="Zeng Q."/>
            <person name="Gargeya S."/>
            <person name="Fitzgerald M."/>
            <person name="Abouelleil A."/>
            <person name="Alvarado L."/>
            <person name="Berlin A.M."/>
            <person name="Chapman S.B."/>
            <person name="Dewar J."/>
            <person name="Goldberg J."/>
            <person name="Griggs A."/>
            <person name="Gujja S."/>
            <person name="Hansen M."/>
            <person name="Howarth C."/>
            <person name="Imamovic A."/>
            <person name="Larimer J."/>
            <person name="McCowan C."/>
            <person name="Murphy C."/>
            <person name="Pearson M."/>
            <person name="Priest M."/>
            <person name="Roberts A."/>
            <person name="Saif S."/>
            <person name="Shea T."/>
            <person name="Sykes S."/>
            <person name="Wortman J."/>
            <person name="Nusbaum C."/>
            <person name="Birren B."/>
        </authorList>
    </citation>
    <scope>NUCLEOTIDE SEQUENCE [LARGE SCALE GENOMIC DNA]</scope>
    <source>
        <strain evidence="16 17">BCC8398</strain>
    </source>
</reference>